<dbReference type="Proteomes" id="UP000693970">
    <property type="component" value="Unassembled WGS sequence"/>
</dbReference>
<proteinExistence type="predicted"/>
<accession>A0A9K3PE23</accession>
<comment type="caution">
    <text evidence="1">The sequence shown here is derived from an EMBL/GenBank/DDBJ whole genome shotgun (WGS) entry which is preliminary data.</text>
</comment>
<evidence type="ECO:0000313" key="1">
    <source>
        <dbReference type="EMBL" id="KAG7343600.1"/>
    </source>
</evidence>
<protein>
    <submittedName>
        <fullName evidence="1">Uncharacterized protein</fullName>
    </submittedName>
</protein>
<reference evidence="1" key="1">
    <citation type="journal article" date="2021" name="Sci. Rep.">
        <title>Diploid genomic architecture of Nitzschia inconspicua, an elite biomass production diatom.</title>
        <authorList>
            <person name="Oliver A."/>
            <person name="Podell S."/>
            <person name="Pinowska A."/>
            <person name="Traller J.C."/>
            <person name="Smith S.R."/>
            <person name="McClure R."/>
            <person name="Beliaev A."/>
            <person name="Bohutskyi P."/>
            <person name="Hill E.A."/>
            <person name="Rabines A."/>
            <person name="Zheng H."/>
            <person name="Allen L.Z."/>
            <person name="Kuo A."/>
            <person name="Grigoriev I.V."/>
            <person name="Allen A.E."/>
            <person name="Hazlebeck D."/>
            <person name="Allen E.E."/>
        </authorList>
    </citation>
    <scope>NUCLEOTIDE SEQUENCE</scope>
    <source>
        <strain evidence="1">Hildebrandi</strain>
    </source>
</reference>
<sequence length="195" mass="21928">MREKQKLSRRGKMNEKRGVVFVQNQIARKPSFALGDEVDLEAEGEEAALLTNGPAYYNMFLDLEEEECVKPKVKKRRVGSTTLFQKYVLAPTTLEHANQQGNEYAMTGLAGAVGSMDATHGFCHKMKRKLRQSHLGLKLNGTAKTYNLVCNHRRRILSTTTGHPARWNDKTIVKFDSVVMGLFNGDNLADVPFEL</sequence>
<reference evidence="1" key="2">
    <citation type="submission" date="2021-04" db="EMBL/GenBank/DDBJ databases">
        <authorList>
            <person name="Podell S."/>
        </authorList>
    </citation>
    <scope>NUCLEOTIDE SEQUENCE</scope>
    <source>
        <strain evidence="1">Hildebrandi</strain>
    </source>
</reference>
<dbReference type="AlphaFoldDB" id="A0A9K3PE23"/>
<gene>
    <name evidence="1" type="ORF">IV203_021545</name>
</gene>
<dbReference type="EMBL" id="JAGRRH010000024">
    <property type="protein sequence ID" value="KAG7343600.1"/>
    <property type="molecule type" value="Genomic_DNA"/>
</dbReference>
<evidence type="ECO:0000313" key="2">
    <source>
        <dbReference type="Proteomes" id="UP000693970"/>
    </source>
</evidence>
<organism evidence="1 2">
    <name type="scientific">Nitzschia inconspicua</name>
    <dbReference type="NCBI Taxonomy" id="303405"/>
    <lineage>
        <taxon>Eukaryota</taxon>
        <taxon>Sar</taxon>
        <taxon>Stramenopiles</taxon>
        <taxon>Ochrophyta</taxon>
        <taxon>Bacillariophyta</taxon>
        <taxon>Bacillariophyceae</taxon>
        <taxon>Bacillariophycidae</taxon>
        <taxon>Bacillariales</taxon>
        <taxon>Bacillariaceae</taxon>
        <taxon>Nitzschia</taxon>
    </lineage>
</organism>
<name>A0A9K3PE23_9STRA</name>
<dbReference type="OrthoDB" id="42907at2759"/>
<keyword evidence="2" id="KW-1185">Reference proteome</keyword>